<evidence type="ECO:0000256" key="1">
    <source>
        <dbReference type="SAM" id="MobiDB-lite"/>
    </source>
</evidence>
<dbReference type="OrthoDB" id="9780267at2"/>
<keyword evidence="2" id="KW-1133">Transmembrane helix</keyword>
<comment type="caution">
    <text evidence="3">The sequence shown here is derived from an EMBL/GenBank/DDBJ whole genome shotgun (WGS) entry which is preliminary data.</text>
</comment>
<keyword evidence="2" id="KW-0812">Transmembrane</keyword>
<dbReference type="Pfam" id="PF04367">
    <property type="entry name" value="DUF502"/>
    <property type="match status" value="1"/>
</dbReference>
<dbReference type="Proteomes" id="UP000248925">
    <property type="component" value="Unassembled WGS sequence"/>
</dbReference>
<gene>
    <name evidence="3" type="ORF">CPY51_21455</name>
</gene>
<feature type="compositionally biased region" description="Basic and acidic residues" evidence="1">
    <location>
        <begin position="240"/>
        <end position="249"/>
    </location>
</feature>
<evidence type="ECO:0000256" key="2">
    <source>
        <dbReference type="SAM" id="Phobius"/>
    </source>
</evidence>
<dbReference type="PANTHER" id="PTHR31876">
    <property type="entry name" value="COV-LIKE PROTEIN 1"/>
    <property type="match status" value="1"/>
</dbReference>
<feature type="region of interest" description="Disordered" evidence="1">
    <location>
        <begin position="230"/>
        <end position="249"/>
    </location>
</feature>
<name>A0A2W4EK44_9HYPH</name>
<keyword evidence="2" id="KW-0472">Membrane</keyword>
<evidence type="ECO:0000313" key="3">
    <source>
        <dbReference type="EMBL" id="PZM11320.1"/>
    </source>
</evidence>
<dbReference type="RefSeq" id="WP_111162257.1">
    <property type="nucleotide sequence ID" value="NZ_PCDP01000040.1"/>
</dbReference>
<dbReference type="PANTHER" id="PTHR31876:SF26">
    <property type="entry name" value="PROTEIN LIKE COV 2"/>
    <property type="match status" value="1"/>
</dbReference>
<organism evidence="3 4">
    <name type="scientific">Rhizobium tubonense</name>
    <dbReference type="NCBI Taxonomy" id="484088"/>
    <lineage>
        <taxon>Bacteria</taxon>
        <taxon>Pseudomonadati</taxon>
        <taxon>Pseudomonadota</taxon>
        <taxon>Alphaproteobacteria</taxon>
        <taxon>Hyphomicrobiales</taxon>
        <taxon>Rhizobiaceae</taxon>
        <taxon>Rhizobium/Agrobacterium group</taxon>
        <taxon>Rhizobium</taxon>
    </lineage>
</organism>
<feature type="transmembrane region" description="Helical" evidence="2">
    <location>
        <begin position="21"/>
        <end position="43"/>
    </location>
</feature>
<dbReference type="EMBL" id="PCDP01000040">
    <property type="protein sequence ID" value="PZM11320.1"/>
    <property type="molecule type" value="Genomic_DNA"/>
</dbReference>
<feature type="transmembrane region" description="Helical" evidence="2">
    <location>
        <begin position="63"/>
        <end position="86"/>
    </location>
</feature>
<reference evidence="3 4" key="1">
    <citation type="journal article" date="2018" name="Sci. Rep.">
        <title>Rhizobium tumorigenes sp. nov., a novel plant tumorigenic bacterium isolated from cane gall tumors on thornless blackberry.</title>
        <authorList>
            <person name="Kuzmanovi N."/>
            <person name="Smalla K."/>
            <person name="Gronow S."/>
            <person name="PuBawska J."/>
        </authorList>
    </citation>
    <scope>NUCLEOTIDE SEQUENCE [LARGE SCALE GENOMIC DNA]</scope>
    <source>
        <strain evidence="3 4">CCBAU 85046</strain>
    </source>
</reference>
<protein>
    <recommendedName>
        <fullName evidence="5">DUF502 domain-containing protein</fullName>
    </recommendedName>
</protein>
<dbReference type="AlphaFoldDB" id="A0A2W4EK44"/>
<evidence type="ECO:0000313" key="4">
    <source>
        <dbReference type="Proteomes" id="UP000248925"/>
    </source>
</evidence>
<evidence type="ECO:0008006" key="5">
    <source>
        <dbReference type="Google" id="ProtNLM"/>
    </source>
</evidence>
<accession>A0A2W4EK44</accession>
<proteinExistence type="predicted"/>
<keyword evidence="4" id="KW-1185">Reference proteome</keyword>
<dbReference type="InterPro" id="IPR007462">
    <property type="entry name" value="COV1-like"/>
</dbReference>
<sequence length="249" mass="27401">MTHIPKRLSLRLSVAARIRNNFLTGLIICAPIAITLWLTWSVVHWADSWVEPYIPARYDPESYLNFAVPGTGLIIAMIFITIIGFLGKNLIGQSIVQFGEALVRRVPLVRTIYKSLKQIFETVLNEQSTSFKQVGLIEYPSPGLWSLVFVATDAKGEIASKFNAMGKDMVSVFLPPTPVPTAGFLIFVPREKIVILDMSPEDGAKLLISGGLVTPEYKDKLVTAALAAPTPKRTPLPSAKKADRLITPE</sequence>